<name>A0AAX6E5J0_IRIPA</name>
<reference evidence="13" key="2">
    <citation type="submission" date="2023-04" db="EMBL/GenBank/DDBJ databases">
        <authorList>
            <person name="Bruccoleri R.E."/>
            <person name="Oakeley E.J."/>
            <person name="Faust A.-M."/>
            <person name="Dessus-Babus S."/>
            <person name="Altorfer M."/>
            <person name="Burckhardt D."/>
            <person name="Oertli M."/>
            <person name="Naumann U."/>
            <person name="Petersen F."/>
            <person name="Wong J."/>
        </authorList>
    </citation>
    <scope>NUCLEOTIDE SEQUENCE</scope>
    <source>
        <strain evidence="13">GSM-AAB239-AS_SAM_17_03QT</strain>
        <tissue evidence="13">Leaf</tissue>
    </source>
</reference>
<dbReference type="Pfam" id="PF00005">
    <property type="entry name" value="ABC_tran"/>
    <property type="match status" value="1"/>
</dbReference>
<keyword evidence="14" id="KW-1185">Reference proteome</keyword>
<evidence type="ECO:0000256" key="1">
    <source>
        <dbReference type="ARBA" id="ARBA00004141"/>
    </source>
</evidence>
<keyword evidence="4" id="KW-0547">Nucleotide-binding</keyword>
<dbReference type="InterPro" id="IPR050352">
    <property type="entry name" value="ABCG_transporters"/>
</dbReference>
<evidence type="ECO:0000313" key="13">
    <source>
        <dbReference type="EMBL" id="KAJ6799220.1"/>
    </source>
</evidence>
<evidence type="ECO:0000256" key="5">
    <source>
        <dbReference type="ARBA" id="ARBA00022840"/>
    </source>
</evidence>
<evidence type="ECO:0000259" key="12">
    <source>
        <dbReference type="PROSITE" id="PS50893"/>
    </source>
</evidence>
<feature type="transmembrane region" description="Helical" evidence="11">
    <location>
        <begin position="714"/>
        <end position="735"/>
    </location>
</feature>
<sequence length="741" mass="81157">MSRFIDKLTFARANSPMEEPEDIARNGLLIHHNRHGRDGTHSPTLGQLFKRVGDAAASADADGVDLELGPASSAASSRPLSFLLTFTDLVYSVKNTSRRPFRCARTDPVAAGAGADGRTKTLLDGVSGEAREGEILAVLGASGSGKSTLIDALASRIARESLQGSVRLNGEAVDRKLMKSISAYVMQDDLLYPMLTVEETLMFSAEFRLPRTLSRSKKKARVQQLIDQLGLRRAAGTIIGDEGHRGVSGGERRRVSIGIDIIHDPIILFLDEPTSGLDSTSAFMVVKVLQRIAQSGSIVVMSVHQPSSRLIGLLDRMIFLSRGQTVYSGRPDGLPLFFSEFGHPIPENENRTEFALDLIRELEASPTGTKPLVDFNRSWQTVKLSRHNALPPKSPTTLKDAISASISRGKLVSGATDGSGGPAGSVPTFANPFWIETAVLSRRAATNSRRLPELFGMRLGAVLVTGFILATIFWRLDNSPKGVQERLGFFAIGMSTMFYTCADALPVFLQERYIFMRETAYNAYRRSSYVLSNTIVGFPPLVFLSISFAATTFFAVGLAGGAQGFFFFFLIVLASFWAGSGFVTFLSGVVSHVMLGYTVVVAILAYFLLFSGFFINRDRIPDYWLWFHYLSLVKYPYEAVMMNEFGDESKCFVRGTQMFENTPLGALPEALKLSVLKAMSGSLGVSLTSTTCVTTGPDVLKQQGITQLSKWDCLMVTVAWGFFFRVLFYFSLLLGSKGKRR</sequence>
<organism evidence="13 14">
    <name type="scientific">Iris pallida</name>
    <name type="common">Sweet iris</name>
    <dbReference type="NCBI Taxonomy" id="29817"/>
    <lineage>
        <taxon>Eukaryota</taxon>
        <taxon>Viridiplantae</taxon>
        <taxon>Streptophyta</taxon>
        <taxon>Embryophyta</taxon>
        <taxon>Tracheophyta</taxon>
        <taxon>Spermatophyta</taxon>
        <taxon>Magnoliopsida</taxon>
        <taxon>Liliopsida</taxon>
        <taxon>Asparagales</taxon>
        <taxon>Iridaceae</taxon>
        <taxon>Iridoideae</taxon>
        <taxon>Irideae</taxon>
        <taxon>Iris</taxon>
    </lineage>
</organism>
<evidence type="ECO:0000256" key="8">
    <source>
        <dbReference type="ARBA" id="ARBA00057315"/>
    </source>
</evidence>
<evidence type="ECO:0000256" key="9">
    <source>
        <dbReference type="ARBA" id="ARBA00068969"/>
    </source>
</evidence>
<feature type="transmembrane region" description="Helical" evidence="11">
    <location>
        <begin position="593"/>
        <end position="615"/>
    </location>
</feature>
<comment type="subcellular location">
    <subcellularLocation>
        <location evidence="1">Membrane</location>
        <topology evidence="1">Multi-pass membrane protein</topology>
    </subcellularLocation>
</comment>
<feature type="transmembrane region" description="Helical" evidence="11">
    <location>
        <begin position="455"/>
        <end position="476"/>
    </location>
</feature>
<dbReference type="PANTHER" id="PTHR48041:SF11">
    <property type="entry name" value="ABC TRANSPORTER G FAMILY MEMBER 16"/>
    <property type="match status" value="1"/>
</dbReference>
<dbReference type="GO" id="GO:0016887">
    <property type="term" value="F:ATP hydrolysis activity"/>
    <property type="evidence" value="ECO:0007669"/>
    <property type="project" value="InterPro"/>
</dbReference>
<keyword evidence="5" id="KW-0067">ATP-binding</keyword>
<dbReference type="InterPro" id="IPR003439">
    <property type="entry name" value="ABC_transporter-like_ATP-bd"/>
</dbReference>
<dbReference type="FunFam" id="3.40.50.300:FF:000530">
    <property type="entry name" value="ABC transporter G family member 6"/>
    <property type="match status" value="1"/>
</dbReference>
<dbReference type="PROSITE" id="PS00211">
    <property type="entry name" value="ABC_TRANSPORTER_1"/>
    <property type="match status" value="1"/>
</dbReference>
<dbReference type="Proteomes" id="UP001140949">
    <property type="component" value="Unassembled WGS sequence"/>
</dbReference>
<dbReference type="Gene3D" id="3.40.50.300">
    <property type="entry name" value="P-loop containing nucleotide triphosphate hydrolases"/>
    <property type="match status" value="1"/>
</dbReference>
<dbReference type="SUPFAM" id="SSF52540">
    <property type="entry name" value="P-loop containing nucleoside triphosphate hydrolases"/>
    <property type="match status" value="1"/>
</dbReference>
<evidence type="ECO:0000256" key="3">
    <source>
        <dbReference type="ARBA" id="ARBA00022692"/>
    </source>
</evidence>
<evidence type="ECO:0000256" key="10">
    <source>
        <dbReference type="ARBA" id="ARBA00076780"/>
    </source>
</evidence>
<dbReference type="InterPro" id="IPR027417">
    <property type="entry name" value="P-loop_NTPase"/>
</dbReference>
<evidence type="ECO:0000313" key="14">
    <source>
        <dbReference type="Proteomes" id="UP001140949"/>
    </source>
</evidence>
<dbReference type="InterPro" id="IPR017871">
    <property type="entry name" value="ABC_transporter-like_CS"/>
</dbReference>
<accession>A0AAX6E5J0</accession>
<evidence type="ECO:0000256" key="6">
    <source>
        <dbReference type="ARBA" id="ARBA00022989"/>
    </source>
</evidence>
<evidence type="ECO:0000256" key="2">
    <source>
        <dbReference type="ARBA" id="ARBA00022448"/>
    </source>
</evidence>
<dbReference type="GO" id="GO:0016020">
    <property type="term" value="C:membrane"/>
    <property type="evidence" value="ECO:0007669"/>
    <property type="project" value="UniProtKB-SubCell"/>
</dbReference>
<dbReference type="InterPro" id="IPR003593">
    <property type="entry name" value="AAA+_ATPase"/>
</dbReference>
<dbReference type="Pfam" id="PF01061">
    <property type="entry name" value="ABC2_membrane"/>
    <property type="match status" value="1"/>
</dbReference>
<comment type="caution">
    <text evidence="13">The sequence shown here is derived from an EMBL/GenBank/DDBJ whole genome shotgun (WGS) entry which is preliminary data.</text>
</comment>
<dbReference type="EMBL" id="JANAVB010039819">
    <property type="protein sequence ID" value="KAJ6799220.1"/>
    <property type="molecule type" value="Genomic_DNA"/>
</dbReference>
<feature type="domain" description="ABC transporter" evidence="12">
    <location>
        <begin position="104"/>
        <end position="347"/>
    </location>
</feature>
<comment type="function">
    <text evidence="8">Essential transporter for growth and development under abiotic stress. Mediates shoot branching by promoting the outgrowth of lateral shoots. Required for salt tolerance via Na/K homeostasis, at least partly by regulating SKC1/OsHKT1;5. Necessary for hypodermal suberization of roots, which contributes to formation of the apoplastic barrier.</text>
</comment>
<dbReference type="PROSITE" id="PS50893">
    <property type="entry name" value="ABC_TRANSPORTER_2"/>
    <property type="match status" value="1"/>
</dbReference>
<keyword evidence="3 11" id="KW-0812">Transmembrane</keyword>
<reference evidence="13" key="1">
    <citation type="journal article" date="2023" name="GigaByte">
        <title>Genome assembly of the bearded iris, Iris pallida Lam.</title>
        <authorList>
            <person name="Bruccoleri R.E."/>
            <person name="Oakeley E.J."/>
            <person name="Faust A.M.E."/>
            <person name="Altorfer M."/>
            <person name="Dessus-Babus S."/>
            <person name="Burckhardt D."/>
            <person name="Oertli M."/>
            <person name="Naumann U."/>
            <person name="Petersen F."/>
            <person name="Wong J."/>
        </authorList>
    </citation>
    <scope>NUCLEOTIDE SEQUENCE</scope>
    <source>
        <strain evidence="13">GSM-AAB239-AS_SAM_17_03QT</strain>
    </source>
</reference>
<evidence type="ECO:0000256" key="7">
    <source>
        <dbReference type="ARBA" id="ARBA00023136"/>
    </source>
</evidence>
<evidence type="ECO:0000256" key="11">
    <source>
        <dbReference type="SAM" id="Phobius"/>
    </source>
</evidence>
<protein>
    <recommendedName>
        <fullName evidence="9">ABC transporter G family member 5</fullName>
    </recommendedName>
    <alternativeName>
        <fullName evidence="10">White-brown complex homolog protein 5</fullName>
    </alternativeName>
</protein>
<dbReference type="PANTHER" id="PTHR48041">
    <property type="entry name" value="ABC TRANSPORTER G FAMILY MEMBER 28"/>
    <property type="match status" value="1"/>
</dbReference>
<feature type="transmembrane region" description="Helical" evidence="11">
    <location>
        <begin position="530"/>
        <end position="559"/>
    </location>
</feature>
<dbReference type="GO" id="GO:0140359">
    <property type="term" value="F:ABC-type transporter activity"/>
    <property type="evidence" value="ECO:0007669"/>
    <property type="project" value="InterPro"/>
</dbReference>
<proteinExistence type="predicted"/>
<feature type="transmembrane region" description="Helical" evidence="11">
    <location>
        <begin position="565"/>
        <end position="586"/>
    </location>
</feature>
<gene>
    <name evidence="13" type="ORF">M6B38_208145</name>
</gene>
<feature type="transmembrane region" description="Helical" evidence="11">
    <location>
        <begin position="488"/>
        <end position="509"/>
    </location>
</feature>
<keyword evidence="2" id="KW-0813">Transport</keyword>
<dbReference type="AlphaFoldDB" id="A0AAX6E5J0"/>
<dbReference type="InterPro" id="IPR013525">
    <property type="entry name" value="ABC2_TM"/>
</dbReference>
<keyword evidence="6 11" id="KW-1133">Transmembrane helix</keyword>
<dbReference type="GO" id="GO:0005524">
    <property type="term" value="F:ATP binding"/>
    <property type="evidence" value="ECO:0007669"/>
    <property type="project" value="UniProtKB-KW"/>
</dbReference>
<dbReference type="SMART" id="SM00382">
    <property type="entry name" value="AAA"/>
    <property type="match status" value="1"/>
</dbReference>
<evidence type="ECO:0000256" key="4">
    <source>
        <dbReference type="ARBA" id="ARBA00022741"/>
    </source>
</evidence>
<keyword evidence="7 11" id="KW-0472">Membrane</keyword>